<keyword evidence="5" id="KW-0136">Cellulose degradation</keyword>
<dbReference type="EMBL" id="DXBE01000066">
    <property type="protein sequence ID" value="HIZ70001.1"/>
    <property type="molecule type" value="Genomic_DNA"/>
</dbReference>
<proteinExistence type="inferred from homology"/>
<protein>
    <recommendedName>
        <fullName evidence="3">cellulase</fullName>
        <ecNumber evidence="3">3.2.1.4</ecNumber>
    </recommendedName>
</protein>
<dbReference type="InterPro" id="IPR012341">
    <property type="entry name" value="6hp_glycosidase-like_sf"/>
</dbReference>
<reference evidence="9" key="2">
    <citation type="submission" date="2021-04" db="EMBL/GenBank/DDBJ databases">
        <authorList>
            <person name="Gilroy R."/>
        </authorList>
    </citation>
    <scope>NUCLEOTIDE SEQUENCE</scope>
    <source>
        <strain evidence="9">ChiHecec3B27-8219</strain>
    </source>
</reference>
<gene>
    <name evidence="9" type="ORF">H9966_09035</name>
</gene>
<dbReference type="Proteomes" id="UP000824055">
    <property type="component" value="Unassembled WGS sequence"/>
</dbReference>
<dbReference type="EC" id="3.2.1.4" evidence="3"/>
<name>A0A9D2G0E2_9BACT</name>
<accession>A0A9D2G0E2</accession>
<evidence type="ECO:0000313" key="9">
    <source>
        <dbReference type="EMBL" id="HIZ70001.1"/>
    </source>
</evidence>
<organism evidence="9 10">
    <name type="scientific">Candidatus Prevotella avicola</name>
    <dbReference type="NCBI Taxonomy" id="2838738"/>
    <lineage>
        <taxon>Bacteria</taxon>
        <taxon>Pseudomonadati</taxon>
        <taxon>Bacteroidota</taxon>
        <taxon>Bacteroidia</taxon>
        <taxon>Bacteroidales</taxon>
        <taxon>Prevotellaceae</taxon>
        <taxon>Prevotella</taxon>
    </lineage>
</organism>
<evidence type="ECO:0000256" key="6">
    <source>
        <dbReference type="ARBA" id="ARBA00023295"/>
    </source>
</evidence>
<comment type="caution">
    <text evidence="9">The sequence shown here is derived from an EMBL/GenBank/DDBJ whole genome shotgun (WGS) entry which is preliminary data.</text>
</comment>
<keyword evidence="4" id="KW-0378">Hydrolase</keyword>
<dbReference type="InterPro" id="IPR002037">
    <property type="entry name" value="Glyco_hydro_8"/>
</dbReference>
<dbReference type="InterPro" id="IPR008928">
    <property type="entry name" value="6-hairpin_glycosidase_sf"/>
</dbReference>
<evidence type="ECO:0000256" key="7">
    <source>
        <dbReference type="ARBA" id="ARBA00023326"/>
    </source>
</evidence>
<dbReference type="AlphaFoldDB" id="A0A9D2G0E2"/>
<dbReference type="PRINTS" id="PR00735">
    <property type="entry name" value="GLHYDRLASE8"/>
</dbReference>
<keyword evidence="7" id="KW-0624">Polysaccharide degradation</keyword>
<dbReference type="GO" id="GO:0008810">
    <property type="term" value="F:cellulase activity"/>
    <property type="evidence" value="ECO:0007669"/>
    <property type="project" value="UniProtKB-EC"/>
</dbReference>
<dbReference type="Gene3D" id="1.50.10.10">
    <property type="match status" value="1"/>
</dbReference>
<evidence type="ECO:0000256" key="5">
    <source>
        <dbReference type="ARBA" id="ARBA00023001"/>
    </source>
</evidence>
<keyword evidence="7" id="KW-0119">Carbohydrate metabolism</keyword>
<dbReference type="SUPFAM" id="SSF48208">
    <property type="entry name" value="Six-hairpin glycosidases"/>
    <property type="match status" value="1"/>
</dbReference>
<keyword evidence="8" id="KW-0732">Signal</keyword>
<evidence type="ECO:0000313" key="10">
    <source>
        <dbReference type="Proteomes" id="UP000824055"/>
    </source>
</evidence>
<dbReference type="GO" id="GO:0030245">
    <property type="term" value="P:cellulose catabolic process"/>
    <property type="evidence" value="ECO:0007669"/>
    <property type="project" value="UniProtKB-KW"/>
</dbReference>
<evidence type="ECO:0000256" key="4">
    <source>
        <dbReference type="ARBA" id="ARBA00022801"/>
    </source>
</evidence>
<comment type="catalytic activity">
    <reaction evidence="1">
        <text>Endohydrolysis of (1-&gt;4)-beta-D-glucosidic linkages in cellulose, lichenin and cereal beta-D-glucans.</text>
        <dbReference type="EC" id="3.2.1.4"/>
    </reaction>
</comment>
<keyword evidence="6" id="KW-0326">Glycosidase</keyword>
<reference evidence="9" key="1">
    <citation type="journal article" date="2021" name="PeerJ">
        <title>Extensive microbial diversity within the chicken gut microbiome revealed by metagenomics and culture.</title>
        <authorList>
            <person name="Gilroy R."/>
            <person name="Ravi A."/>
            <person name="Getino M."/>
            <person name="Pursley I."/>
            <person name="Horton D.L."/>
            <person name="Alikhan N.F."/>
            <person name="Baker D."/>
            <person name="Gharbi K."/>
            <person name="Hall N."/>
            <person name="Watson M."/>
            <person name="Adriaenssens E.M."/>
            <person name="Foster-Nyarko E."/>
            <person name="Jarju S."/>
            <person name="Secka A."/>
            <person name="Antonio M."/>
            <person name="Oren A."/>
            <person name="Chaudhuri R.R."/>
            <person name="La Ragione R."/>
            <person name="Hildebrand F."/>
            <person name="Pallen M.J."/>
        </authorList>
    </citation>
    <scope>NUCLEOTIDE SEQUENCE</scope>
    <source>
        <strain evidence="9">ChiHecec3B27-8219</strain>
    </source>
</reference>
<feature type="chain" id="PRO_5039205115" description="cellulase" evidence="8">
    <location>
        <begin position="26"/>
        <end position="409"/>
    </location>
</feature>
<dbReference type="Pfam" id="PF01270">
    <property type="entry name" value="Glyco_hydro_8"/>
    <property type="match status" value="1"/>
</dbReference>
<evidence type="ECO:0000256" key="3">
    <source>
        <dbReference type="ARBA" id="ARBA00012601"/>
    </source>
</evidence>
<evidence type="ECO:0000256" key="8">
    <source>
        <dbReference type="SAM" id="SignalP"/>
    </source>
</evidence>
<evidence type="ECO:0000256" key="2">
    <source>
        <dbReference type="ARBA" id="ARBA00009209"/>
    </source>
</evidence>
<comment type="similarity">
    <text evidence="2">Belongs to the glycosyl hydrolase 8 (cellulase D) family.</text>
</comment>
<evidence type="ECO:0000256" key="1">
    <source>
        <dbReference type="ARBA" id="ARBA00000966"/>
    </source>
</evidence>
<sequence>MSHKSLLPALLMCFCGLGLFTAASAQGSQMQGAFFTGKYRNLLTERLGLSQAQTDERIAQIWHYFFEDEQNKVYFEPDDSTAYILDTGNEDVRTEGMSYGMMICVQLDKQAQFDRLWRWVKTHMLHRQGPWKGYYAWQCTPQGQHIGHNTSCASDGEVYFITALFFASHRWGDQGAFNYEQEAQRVLRDVMSKDGSQGVVNLFDRDTKLITFVPNGYDATYTDPSYNLPAFFELWARWTDSNKEFWQETPQAARQLLVNASHPVTGLFPDYSAFDGSPFQPKWKKDYDARRYQFDAIRCAMNIGMDAHWFGTDKERQAAMVDRLLRFFKQDNFAHGQFNLDGTQPTGDYGAGMAGANAVALFACPDHPLAQEYLRRLWEVPLPTGKFRYYTGMVYMLSMLHVTGNFKVW</sequence>
<feature type="signal peptide" evidence="8">
    <location>
        <begin position="1"/>
        <end position="25"/>
    </location>
</feature>